<evidence type="ECO:0000313" key="3">
    <source>
        <dbReference type="Proteomes" id="UP000183365"/>
    </source>
</evidence>
<dbReference type="VEuPathDB" id="FungiDB:HGUI_02473"/>
<proteinExistence type="predicted"/>
<dbReference type="EMBL" id="FQNF01000044">
    <property type="protein sequence ID" value="SGZ40273.1"/>
    <property type="molecule type" value="Genomic_DNA"/>
</dbReference>
<accession>A0A1L0CP74</accession>
<dbReference type="Proteomes" id="UP000183365">
    <property type="component" value="Unassembled WGS sequence"/>
</dbReference>
<reference evidence="3" key="1">
    <citation type="submission" date="2016-11" db="EMBL/GenBank/DDBJ databases">
        <authorList>
            <person name="Guldener U."/>
        </authorList>
    </citation>
    <scope>NUCLEOTIDE SEQUENCE [LARGE SCALE GENOMIC DNA]</scope>
</reference>
<gene>
    <name evidence="2" type="ORF">HGUI_02473</name>
</gene>
<dbReference type="AlphaFoldDB" id="A0A1L0CP74"/>
<evidence type="ECO:0000313" key="2">
    <source>
        <dbReference type="EMBL" id="SGZ40273.1"/>
    </source>
</evidence>
<sequence length="680" mass="80858">MYSSKNWSCDLLMPCFHCLENGFDCQYDKYLDKVNLYERFSLNSDDEAENPLSLKEKLLKTYILNNYINSDKEVDEHFLEIISENEIFLQKRLLDQENDNSNEDFEILQLFQDYSYWIMKRAFFQGIILPNKGYLKSITINQQFNYDSNEIFDMFDFYTMKVLITYATENLGFLFLGLFYDPINQIITKPDILSSIFSENGSIETLDSILDELIIRSVCLLSIYYMSDSTFYDLTEISSMKKESYYKQLITKIILIFDRVQHFEDIRIIQTILILAQTDLHLKWPKKFSWIMNVCINMLKVLNLDRSIRSFKEDYSVLKFIQVQRNIYFKVVYISCLYQNQLQTSNFGLIQDRHVYDFRRMHLTNDITENTNLSFENLQYKTGLFLKEFHDREMLMHGHGIAKHYFYTNEKLTTFKVDNVNNFINKLDFDNLSSSNLAEYIFINIEYYFLNFKSAKYKFFNSDKTDLSATAAEIENLFLTSELYFENLLDITSEKAIEFQLYKYPSILISFSEVLSFHALYKIFNRSERNIKIYNSLVDLLTFIIKIEMDKYSDIYDDDKDLSEEISDQILEKNDFIKKLILLNTLLDRLNTIQTYFDKKELMNKGITENLPFLILREDILTISSNFEERIPNLVPGMSTTVRNDLHSYSLKLDSKSKIDVITTFRENLYTILASFKDFI</sequence>
<dbReference type="OrthoDB" id="1747771at2759"/>
<protein>
    <recommendedName>
        <fullName evidence="1">Centromere DNA-binding protein complex CBF3 subunit B C-terminal domain-containing protein</fullName>
    </recommendedName>
</protein>
<dbReference type="Pfam" id="PF16846">
    <property type="entry name" value="Cep3"/>
    <property type="match status" value="1"/>
</dbReference>
<keyword evidence="3" id="KW-1185">Reference proteome</keyword>
<name>A0A1L0CP74_9ASCO</name>
<feature type="domain" description="Centromere DNA-binding protein complex CBF3 subunit B C-terminal" evidence="1">
    <location>
        <begin position="162"/>
        <end position="551"/>
    </location>
</feature>
<dbReference type="InterPro" id="IPR031760">
    <property type="entry name" value="Cep3_C"/>
</dbReference>
<evidence type="ECO:0000259" key="1">
    <source>
        <dbReference type="Pfam" id="PF16846"/>
    </source>
</evidence>
<organism evidence="2 3">
    <name type="scientific">Hanseniaspora guilliermondii</name>
    <dbReference type="NCBI Taxonomy" id="56406"/>
    <lineage>
        <taxon>Eukaryota</taxon>
        <taxon>Fungi</taxon>
        <taxon>Dikarya</taxon>
        <taxon>Ascomycota</taxon>
        <taxon>Saccharomycotina</taxon>
        <taxon>Saccharomycetes</taxon>
        <taxon>Saccharomycodales</taxon>
        <taxon>Saccharomycodaceae</taxon>
        <taxon>Hanseniaspora</taxon>
    </lineage>
</organism>